<organism evidence="1 2">
    <name type="scientific">Necator americanus</name>
    <name type="common">Human hookworm</name>
    <dbReference type="NCBI Taxonomy" id="51031"/>
    <lineage>
        <taxon>Eukaryota</taxon>
        <taxon>Metazoa</taxon>
        <taxon>Ecdysozoa</taxon>
        <taxon>Nematoda</taxon>
        <taxon>Chromadorea</taxon>
        <taxon>Rhabditida</taxon>
        <taxon>Rhabditina</taxon>
        <taxon>Rhabditomorpha</taxon>
        <taxon>Strongyloidea</taxon>
        <taxon>Ancylostomatidae</taxon>
        <taxon>Bunostominae</taxon>
        <taxon>Necator</taxon>
    </lineage>
</organism>
<name>W2SG54_NECAM</name>
<keyword evidence="2" id="KW-1185">Reference proteome</keyword>
<accession>W2SG54</accession>
<evidence type="ECO:0000313" key="1">
    <source>
        <dbReference type="EMBL" id="ETN68523.1"/>
    </source>
</evidence>
<evidence type="ECO:0000313" key="2">
    <source>
        <dbReference type="Proteomes" id="UP000053676"/>
    </source>
</evidence>
<protein>
    <submittedName>
        <fullName evidence="1">Uncharacterized protein</fullName>
    </submittedName>
</protein>
<dbReference type="AlphaFoldDB" id="W2SG54"/>
<dbReference type="Proteomes" id="UP000053676">
    <property type="component" value="Unassembled WGS sequence"/>
</dbReference>
<dbReference type="EMBL" id="KI669252">
    <property type="protein sequence ID" value="ETN68523.1"/>
    <property type="molecule type" value="Genomic_DNA"/>
</dbReference>
<dbReference type="KEGG" id="nai:NECAME_15790"/>
<reference evidence="2" key="1">
    <citation type="journal article" date="2014" name="Nat. Genet.">
        <title>Genome of the human hookworm Necator americanus.</title>
        <authorList>
            <person name="Tang Y.T."/>
            <person name="Gao X."/>
            <person name="Rosa B.A."/>
            <person name="Abubucker S."/>
            <person name="Hallsworth-Pepin K."/>
            <person name="Martin J."/>
            <person name="Tyagi R."/>
            <person name="Heizer E."/>
            <person name="Zhang X."/>
            <person name="Bhonagiri-Palsikar V."/>
            <person name="Minx P."/>
            <person name="Warren W.C."/>
            <person name="Wang Q."/>
            <person name="Zhan B."/>
            <person name="Hotez P.J."/>
            <person name="Sternberg P.W."/>
            <person name="Dougall A."/>
            <person name="Gaze S.T."/>
            <person name="Mulvenna J."/>
            <person name="Sotillo J."/>
            <person name="Ranganathan S."/>
            <person name="Rabelo E.M."/>
            <person name="Wilson R.K."/>
            <person name="Felgner P.L."/>
            <person name="Bethony J."/>
            <person name="Hawdon J.M."/>
            <person name="Gasser R.B."/>
            <person name="Loukas A."/>
            <person name="Mitreva M."/>
        </authorList>
    </citation>
    <scope>NUCLEOTIDE SEQUENCE [LARGE SCALE GENOMIC DNA]</scope>
</reference>
<gene>
    <name evidence="1" type="ORF">NECAME_15790</name>
</gene>
<proteinExistence type="predicted"/>
<sequence>MVDLDKMEVFCGVCAGDLTLPYPSPTTAVRCTFQPLLQSVVLLPAPNNTGVFNVHGFTENIHLGPGPVLVMNV</sequence>